<evidence type="ECO:0000259" key="3">
    <source>
        <dbReference type="PROSITE" id="PS50045"/>
    </source>
</evidence>
<dbReference type="CDD" id="cd00009">
    <property type="entry name" value="AAA"/>
    <property type="match status" value="1"/>
</dbReference>
<comment type="caution">
    <text evidence="4">The sequence shown here is derived from an EMBL/GenBank/DDBJ whole genome shotgun (WGS) entry which is preliminary data.</text>
</comment>
<reference evidence="4" key="1">
    <citation type="submission" date="2021-08" db="EMBL/GenBank/DDBJ databases">
        <authorList>
            <person name="Stevens D.C."/>
        </authorList>
    </citation>
    <scope>NUCLEOTIDE SEQUENCE</scope>
    <source>
        <strain evidence="4">DSM 53165</strain>
    </source>
</reference>
<evidence type="ECO:0000256" key="2">
    <source>
        <dbReference type="ARBA" id="ARBA00022840"/>
    </source>
</evidence>
<dbReference type="PANTHER" id="PTHR32071">
    <property type="entry name" value="TRANSCRIPTIONAL REGULATORY PROTEIN"/>
    <property type="match status" value="1"/>
</dbReference>
<dbReference type="PIRSF" id="PIRSF037354">
    <property type="entry name" value="Txn_actvtr_RtcR"/>
    <property type="match status" value="1"/>
</dbReference>
<evidence type="ECO:0000313" key="5">
    <source>
        <dbReference type="Proteomes" id="UP001139031"/>
    </source>
</evidence>
<organism evidence="4 5">
    <name type="scientific">Nannocystis pusilla</name>
    <dbReference type="NCBI Taxonomy" id="889268"/>
    <lineage>
        <taxon>Bacteria</taxon>
        <taxon>Pseudomonadati</taxon>
        <taxon>Myxococcota</taxon>
        <taxon>Polyangia</taxon>
        <taxon>Nannocystales</taxon>
        <taxon>Nannocystaceae</taxon>
        <taxon>Nannocystis</taxon>
    </lineage>
</organism>
<evidence type="ECO:0000313" key="4">
    <source>
        <dbReference type="EMBL" id="MBZ5713575.1"/>
    </source>
</evidence>
<dbReference type="Gene3D" id="1.10.8.60">
    <property type="match status" value="1"/>
</dbReference>
<feature type="domain" description="Sigma-54 factor interaction" evidence="3">
    <location>
        <begin position="184"/>
        <end position="422"/>
    </location>
</feature>
<dbReference type="InterPro" id="IPR002078">
    <property type="entry name" value="Sigma_54_int"/>
</dbReference>
<dbReference type="Gene3D" id="3.40.50.300">
    <property type="entry name" value="P-loop containing nucleotide triphosphate hydrolases"/>
    <property type="match status" value="1"/>
</dbReference>
<accession>A0ABS7TZL7</accession>
<dbReference type="Pfam" id="PF06956">
    <property type="entry name" value="RtcR"/>
    <property type="match status" value="1"/>
</dbReference>
<dbReference type="InterPro" id="IPR009715">
    <property type="entry name" value="RtcR"/>
</dbReference>
<dbReference type="InterPro" id="IPR003593">
    <property type="entry name" value="AAA+_ATPase"/>
</dbReference>
<dbReference type="SUPFAM" id="SSF52540">
    <property type="entry name" value="P-loop containing nucleoside triphosphate hydrolases"/>
    <property type="match status" value="1"/>
</dbReference>
<dbReference type="InterPro" id="IPR017183">
    <property type="entry name" value="Sigma54_dep_tscrpt_act_RtcR"/>
</dbReference>
<dbReference type="NCBIfam" id="NF038308">
    <property type="entry name" value="RNA_repair_RtcR"/>
    <property type="match status" value="1"/>
</dbReference>
<dbReference type="Pfam" id="PF25601">
    <property type="entry name" value="AAA_lid_14"/>
    <property type="match status" value="1"/>
</dbReference>
<keyword evidence="5" id="KW-1185">Reference proteome</keyword>
<name>A0ABS7TZL7_9BACT</name>
<gene>
    <name evidence="4" type="primary">rtcR</name>
    <name evidence="4" type="ORF">K7C98_30445</name>
</gene>
<evidence type="ECO:0000256" key="1">
    <source>
        <dbReference type="ARBA" id="ARBA00022741"/>
    </source>
</evidence>
<dbReference type="RefSeq" id="WP_224195313.1">
    <property type="nucleotide sequence ID" value="NZ_JAIRAU010000043.1"/>
</dbReference>
<dbReference type="EMBL" id="JAIRAU010000043">
    <property type="protein sequence ID" value="MBZ5713575.1"/>
    <property type="molecule type" value="Genomic_DNA"/>
</dbReference>
<dbReference type="SMART" id="SM00382">
    <property type="entry name" value="AAA"/>
    <property type="match status" value="1"/>
</dbReference>
<keyword evidence="2" id="KW-0067">ATP-binding</keyword>
<dbReference type="InterPro" id="IPR027417">
    <property type="entry name" value="P-loop_NTPase"/>
</dbReference>
<dbReference type="PROSITE" id="PS50045">
    <property type="entry name" value="SIGMA54_INTERACT_4"/>
    <property type="match status" value="1"/>
</dbReference>
<dbReference type="Pfam" id="PF00158">
    <property type="entry name" value="Sigma54_activat"/>
    <property type="match status" value="1"/>
</dbReference>
<protein>
    <submittedName>
        <fullName evidence="4">RNA repair transcriptional activator RtcR</fullName>
    </submittedName>
</protein>
<proteinExistence type="predicted"/>
<dbReference type="Proteomes" id="UP001139031">
    <property type="component" value="Unassembled WGS sequence"/>
</dbReference>
<keyword evidence="1" id="KW-0547">Nucleotide-binding</keyword>
<dbReference type="PANTHER" id="PTHR32071:SF14">
    <property type="entry name" value="TRANSCRIPTIONAL REGULATORY PROTEIN RTCR"/>
    <property type="match status" value="1"/>
</dbReference>
<dbReference type="InterPro" id="IPR058031">
    <property type="entry name" value="AAA_lid_NorR"/>
</dbReference>
<sequence>MRKPTVVLGILGSQMDIGGRNRWDRWRPTVDLCRHDDLIVDRLELIHGSSHTELAEAVTVDIAQVSPETRVRLHRLDFADPWAFEVVYAGLLDFVRAYPFRPDDEDYLVHITTGTHVQQICLFLLTESRYLPGRLLQTIPPARRDQGDPGAYALIDLDLARYAPIAARFAEDARAGESFLKAGIATRNAAFNDLIAQIEQVAGVTRAPILLTGPTGAGKTRLARKIFELKQNRHQIRGGFVELNCATLRGDAAMSALFGHVRGAFTGAVRDRSGVLKMADGGLLFLDEIGELGVDEQAMLLRALEDRVFLPVGSDREVRSEFQLVAGTNRDLRSDVATGRFREDLLARIDLWSFRLPPLRERREDVEPNLDYELERWSQRHGRKASFYGQARTAFLKFATAADAVWSGNFRDLAAAVERMATLAPGGRISVREVEAEIARLRAAWSGIAPHAGEDLLTRLLGREKLAEVDPFDLVQLAEVVRVCAAARSLSDAGRTLFAASRLRKRSSNDADRLRKYLQRFDLEWADIHPEDA</sequence>